<dbReference type="Proteomes" id="UP001652445">
    <property type="component" value="Unassembled WGS sequence"/>
</dbReference>
<protein>
    <submittedName>
        <fullName evidence="3">Glycosyltransferase</fullName>
        <ecNumber evidence="3">2.4.-.-</ecNumber>
    </submittedName>
</protein>
<dbReference type="InterPro" id="IPR001173">
    <property type="entry name" value="Glyco_trans_2-like"/>
</dbReference>
<evidence type="ECO:0000259" key="2">
    <source>
        <dbReference type="Pfam" id="PF00535"/>
    </source>
</evidence>
<dbReference type="SUPFAM" id="SSF48452">
    <property type="entry name" value="TPR-like"/>
    <property type="match status" value="1"/>
</dbReference>
<dbReference type="Pfam" id="PF00535">
    <property type="entry name" value="Glycos_transf_2"/>
    <property type="match status" value="1"/>
</dbReference>
<dbReference type="SUPFAM" id="SSF81901">
    <property type="entry name" value="HCP-like"/>
    <property type="match status" value="1"/>
</dbReference>
<keyword evidence="1" id="KW-0802">TPR repeat</keyword>
<evidence type="ECO:0000313" key="4">
    <source>
        <dbReference type="Proteomes" id="UP001652445"/>
    </source>
</evidence>
<dbReference type="InterPro" id="IPR019734">
    <property type="entry name" value="TPR_rpt"/>
</dbReference>
<dbReference type="Gene3D" id="1.25.40.10">
    <property type="entry name" value="Tetratricopeptide repeat domain"/>
    <property type="match status" value="2"/>
</dbReference>
<dbReference type="SUPFAM" id="SSF53448">
    <property type="entry name" value="Nucleotide-diphospho-sugar transferases"/>
    <property type="match status" value="1"/>
</dbReference>
<dbReference type="InterPro" id="IPR029044">
    <property type="entry name" value="Nucleotide-diphossugar_trans"/>
</dbReference>
<name>A0ABT2UHE2_9BACL</name>
<dbReference type="PROSITE" id="PS50005">
    <property type="entry name" value="TPR"/>
    <property type="match status" value="1"/>
</dbReference>
<dbReference type="InterPro" id="IPR011990">
    <property type="entry name" value="TPR-like_helical_dom_sf"/>
</dbReference>
<dbReference type="PANTHER" id="PTHR43630:SF2">
    <property type="entry name" value="GLYCOSYLTRANSFERASE"/>
    <property type="match status" value="1"/>
</dbReference>
<feature type="repeat" description="TPR" evidence="1">
    <location>
        <begin position="38"/>
        <end position="71"/>
    </location>
</feature>
<keyword evidence="3" id="KW-0808">Transferase</keyword>
<evidence type="ECO:0000313" key="3">
    <source>
        <dbReference type="EMBL" id="MCU6794054.1"/>
    </source>
</evidence>
<dbReference type="RefSeq" id="WP_262685279.1">
    <property type="nucleotide sequence ID" value="NZ_JAOQIO010000077.1"/>
</dbReference>
<dbReference type="CDD" id="cd02511">
    <property type="entry name" value="Beta4Glucosyltransferase"/>
    <property type="match status" value="1"/>
</dbReference>
<dbReference type="EC" id="2.4.-.-" evidence="3"/>
<keyword evidence="3" id="KW-0328">Glycosyltransferase</keyword>
<dbReference type="GO" id="GO:0016757">
    <property type="term" value="F:glycosyltransferase activity"/>
    <property type="evidence" value="ECO:0007669"/>
    <property type="project" value="UniProtKB-KW"/>
</dbReference>
<dbReference type="SMART" id="SM00028">
    <property type="entry name" value="TPR"/>
    <property type="match status" value="3"/>
</dbReference>
<organism evidence="3 4">
    <name type="scientific">Paenibacillus baimaensis</name>
    <dbReference type="NCBI Taxonomy" id="2982185"/>
    <lineage>
        <taxon>Bacteria</taxon>
        <taxon>Bacillati</taxon>
        <taxon>Bacillota</taxon>
        <taxon>Bacilli</taxon>
        <taxon>Bacillales</taxon>
        <taxon>Paenibacillaceae</taxon>
        <taxon>Paenibacillus</taxon>
    </lineage>
</organism>
<evidence type="ECO:0000256" key="1">
    <source>
        <dbReference type="PROSITE-ProRule" id="PRU00339"/>
    </source>
</evidence>
<proteinExistence type="predicted"/>
<feature type="domain" description="Glycosyltransferase 2-like" evidence="2">
    <location>
        <begin position="108"/>
        <end position="194"/>
    </location>
</feature>
<dbReference type="EMBL" id="JAOQIO010000077">
    <property type="protein sequence ID" value="MCU6794054.1"/>
    <property type="molecule type" value="Genomic_DNA"/>
</dbReference>
<reference evidence="3 4" key="1">
    <citation type="submission" date="2022-09" db="EMBL/GenBank/DDBJ databases">
        <authorList>
            <person name="Han X.L."/>
            <person name="Wang Q."/>
            <person name="Lu T."/>
        </authorList>
    </citation>
    <scope>NUCLEOTIDE SEQUENCE [LARGE SCALE GENOMIC DNA]</scope>
    <source>
        <strain evidence="3 4">WQ 127069</strain>
    </source>
</reference>
<gene>
    <name evidence="3" type="ORF">OB236_18285</name>
</gene>
<sequence length="477" mass="54443">MQTNALEFEPIIEALKMKRYKEAETQSVRILQHNRLIAQVWVYLGEALMHQGYGKAARMVFDRAWLLDPQSGWVRAVYEAVSGVPDGPERASIQELLAVKKVTVAAAILAYNSDRSLERCLTALTETNAVDEFVVIDSYSTDRTVEIVRQFSQVKLVNVDWHEDFADKRNQGLKHVESDWVLWVDADEYLFPEDQHAIRQVAGIFDEVTIPPVLMIWQVNEMQGTVSDEFSQHRMFPTKRGLSYKGRVHEQIVLDGQGIFDGDTYRQSVRIRLLHDGYEPTVVQQEKKLERNLKLLKQMVEDEPGNPGWLLYYGRENMVAGNLDKAVEVLTLAEEKAAGLTNFGRTLDILMYLVKIHLSRKELDQADQACKRAIQIAPNFPDAIYYMAQIQMRQAIGLLQTAEASLRSVKGHYQEYRGSTPADTQIPQWRTDVALADLALISGKKVEAISIFKRILEQYPDLDVIRKRLAQLEGHGK</sequence>
<accession>A0ABT2UHE2</accession>
<dbReference type="PANTHER" id="PTHR43630">
    <property type="entry name" value="POLY-BETA-1,6-N-ACETYL-D-GLUCOSAMINE SYNTHASE"/>
    <property type="match status" value="1"/>
</dbReference>
<comment type="caution">
    <text evidence="3">The sequence shown here is derived from an EMBL/GenBank/DDBJ whole genome shotgun (WGS) entry which is preliminary data.</text>
</comment>
<dbReference type="Gene3D" id="3.90.550.10">
    <property type="entry name" value="Spore Coat Polysaccharide Biosynthesis Protein SpsA, Chain A"/>
    <property type="match status" value="1"/>
</dbReference>
<keyword evidence="4" id="KW-1185">Reference proteome</keyword>